<comment type="subcellular location">
    <subcellularLocation>
        <location evidence="1">Nucleus</location>
    </subcellularLocation>
</comment>
<name>A0A9P7GCN9_9AGAR</name>
<keyword evidence="8" id="KW-0539">Nucleus</keyword>
<evidence type="ECO:0000256" key="7">
    <source>
        <dbReference type="ARBA" id="ARBA00023163"/>
    </source>
</evidence>
<comment type="caution">
    <text evidence="10">The sequence shown here is derived from an EMBL/GenBank/DDBJ whole genome shotgun (WGS) entry which is preliminary data.</text>
</comment>
<feature type="compositionally biased region" description="Basic residues" evidence="9">
    <location>
        <begin position="401"/>
        <end position="410"/>
    </location>
</feature>
<evidence type="ECO:0000313" key="10">
    <source>
        <dbReference type="EMBL" id="KAG5647164.1"/>
    </source>
</evidence>
<evidence type="ECO:0008006" key="12">
    <source>
        <dbReference type="Google" id="ProtNLM"/>
    </source>
</evidence>
<evidence type="ECO:0000256" key="1">
    <source>
        <dbReference type="ARBA" id="ARBA00004123"/>
    </source>
</evidence>
<keyword evidence="7" id="KW-0804">Transcription</keyword>
<evidence type="ECO:0000256" key="8">
    <source>
        <dbReference type="ARBA" id="ARBA00023242"/>
    </source>
</evidence>
<feature type="region of interest" description="Disordered" evidence="9">
    <location>
        <begin position="424"/>
        <end position="504"/>
    </location>
</feature>
<keyword evidence="3" id="KW-0479">Metal-binding</keyword>
<evidence type="ECO:0000313" key="11">
    <source>
        <dbReference type="Proteomes" id="UP000775547"/>
    </source>
</evidence>
<organism evidence="10 11">
    <name type="scientific">Asterophora parasitica</name>
    <dbReference type="NCBI Taxonomy" id="117018"/>
    <lineage>
        <taxon>Eukaryota</taxon>
        <taxon>Fungi</taxon>
        <taxon>Dikarya</taxon>
        <taxon>Basidiomycota</taxon>
        <taxon>Agaricomycotina</taxon>
        <taxon>Agaricomycetes</taxon>
        <taxon>Agaricomycetidae</taxon>
        <taxon>Agaricales</taxon>
        <taxon>Tricholomatineae</taxon>
        <taxon>Lyophyllaceae</taxon>
        <taxon>Asterophora</taxon>
    </lineage>
</organism>
<keyword evidence="5" id="KW-0862">Zinc</keyword>
<evidence type="ECO:0000256" key="3">
    <source>
        <dbReference type="ARBA" id="ARBA00022723"/>
    </source>
</evidence>
<protein>
    <recommendedName>
        <fullName evidence="12">B-related factor 1</fullName>
    </recommendedName>
</protein>
<dbReference type="GO" id="GO:0097550">
    <property type="term" value="C:transcription preinitiation complex"/>
    <property type="evidence" value="ECO:0007669"/>
    <property type="project" value="TreeGrafter"/>
</dbReference>
<evidence type="ECO:0000256" key="5">
    <source>
        <dbReference type="ARBA" id="ARBA00022833"/>
    </source>
</evidence>
<feature type="region of interest" description="Disordered" evidence="9">
    <location>
        <begin position="368"/>
        <end position="410"/>
    </location>
</feature>
<gene>
    <name evidence="10" type="ORF">DXG03_001119</name>
</gene>
<dbReference type="GO" id="GO:0070897">
    <property type="term" value="P:transcription preinitiation complex assembly"/>
    <property type="evidence" value="ECO:0007669"/>
    <property type="project" value="InterPro"/>
</dbReference>
<dbReference type="GO" id="GO:0000126">
    <property type="term" value="C:transcription factor TFIIIB complex"/>
    <property type="evidence" value="ECO:0007669"/>
    <property type="project" value="TreeGrafter"/>
</dbReference>
<dbReference type="PANTHER" id="PTHR11618:SF4">
    <property type="entry name" value="TRANSCRIPTION FACTOR IIIB 90 KDA SUBUNIT"/>
    <property type="match status" value="1"/>
</dbReference>
<accession>A0A9P7GCN9</accession>
<evidence type="ECO:0000256" key="2">
    <source>
        <dbReference type="ARBA" id="ARBA00010857"/>
    </source>
</evidence>
<dbReference type="GO" id="GO:0005634">
    <property type="term" value="C:nucleus"/>
    <property type="evidence" value="ECO:0007669"/>
    <property type="project" value="UniProtKB-SubCell"/>
</dbReference>
<feature type="compositionally biased region" description="Low complexity" evidence="9">
    <location>
        <begin position="471"/>
        <end position="482"/>
    </location>
</feature>
<dbReference type="CDD" id="cd00043">
    <property type="entry name" value="CYCLIN_SF"/>
    <property type="match status" value="1"/>
</dbReference>
<feature type="region of interest" description="Disordered" evidence="9">
    <location>
        <begin position="691"/>
        <end position="748"/>
    </location>
</feature>
<dbReference type="GO" id="GO:0008270">
    <property type="term" value="F:zinc ion binding"/>
    <property type="evidence" value="ECO:0007669"/>
    <property type="project" value="UniProtKB-KW"/>
</dbReference>
<dbReference type="Proteomes" id="UP000775547">
    <property type="component" value="Unassembled WGS sequence"/>
</dbReference>
<feature type="compositionally biased region" description="Basic and acidic residues" evidence="9">
    <location>
        <begin position="613"/>
        <end position="640"/>
    </location>
</feature>
<dbReference type="InterPro" id="IPR000812">
    <property type="entry name" value="TFIIB"/>
</dbReference>
<keyword evidence="6" id="KW-0805">Transcription regulation</keyword>
<dbReference type="AlphaFoldDB" id="A0A9P7GCN9"/>
<dbReference type="GO" id="GO:0001006">
    <property type="term" value="F:RNA polymerase III type 3 promoter sequence-specific DNA binding"/>
    <property type="evidence" value="ECO:0007669"/>
    <property type="project" value="TreeGrafter"/>
</dbReference>
<proteinExistence type="inferred from homology"/>
<dbReference type="Gene3D" id="1.10.472.170">
    <property type="match status" value="1"/>
</dbReference>
<evidence type="ECO:0000256" key="6">
    <source>
        <dbReference type="ARBA" id="ARBA00023015"/>
    </source>
</evidence>
<dbReference type="GO" id="GO:0000995">
    <property type="term" value="F:RNA polymerase III general transcription initiation factor activity"/>
    <property type="evidence" value="ECO:0007669"/>
    <property type="project" value="TreeGrafter"/>
</dbReference>
<evidence type="ECO:0000256" key="9">
    <source>
        <dbReference type="SAM" id="MobiDB-lite"/>
    </source>
</evidence>
<reference evidence="10" key="1">
    <citation type="submission" date="2020-07" db="EMBL/GenBank/DDBJ databases">
        <authorList>
            <person name="Nieuwenhuis M."/>
            <person name="Van De Peppel L.J.J."/>
        </authorList>
    </citation>
    <scope>NUCLEOTIDE SEQUENCE</scope>
    <source>
        <strain evidence="10">AP01</strain>
        <tissue evidence="10">Mycelium</tissue>
    </source>
</reference>
<feature type="region of interest" description="Disordered" evidence="9">
    <location>
        <begin position="613"/>
        <end position="654"/>
    </location>
</feature>
<dbReference type="EMBL" id="JABCKV010000012">
    <property type="protein sequence ID" value="KAG5647164.1"/>
    <property type="molecule type" value="Genomic_DNA"/>
</dbReference>
<reference evidence="10" key="2">
    <citation type="submission" date="2021-10" db="EMBL/GenBank/DDBJ databases">
        <title>Phylogenomics reveals ancestral predisposition of the termite-cultivated fungus Termitomyces towards a domesticated lifestyle.</title>
        <authorList>
            <person name="Auxier B."/>
            <person name="Grum-Grzhimaylo A."/>
            <person name="Cardenas M.E."/>
            <person name="Lodge J.D."/>
            <person name="Laessoe T."/>
            <person name="Pedersen O."/>
            <person name="Smith M.E."/>
            <person name="Kuyper T.W."/>
            <person name="Franco-Molano E.A."/>
            <person name="Baroni T.J."/>
            <person name="Aanen D.K."/>
        </authorList>
    </citation>
    <scope>NUCLEOTIDE SEQUENCE</scope>
    <source>
        <strain evidence="10">AP01</strain>
        <tissue evidence="10">Mycelium</tissue>
    </source>
</reference>
<comment type="similarity">
    <text evidence="2">Belongs to the TFIIB family.</text>
</comment>
<dbReference type="OrthoDB" id="2527864at2759"/>
<sequence length="779" mass="84496">MTCNECGGAIAWDDDAGSSICTQCGTLVDPSQTLLTDHVGVNSTSQASGLWNGAASTTLKSFRGQGPNWDLAGQGKEARDRKNAIAMAGFVSSLAVSINAAGLSPRATIIFNQAMAKGMYRWGRKAKLVAGASLAIALREYHRPDSIVDIAYLLDEQCNTLVRTLTSVVSVLDISLAPVDPSIHIPPLLDYLTSVMNKDPLQHQTEPKAQLPAPLLSQLKLVSLRAASHTATSLFNLLTRLGPDHPLNFLPSPPTAVALFLLGLEAESRTPLSQLGDLAQCLGTRCHRTSRGVAMQRYKVIQDEIASWIEQVPWLCKYEQRNICKGKNRAKVGKRSIVARGLPDVLQFQEEIWRGKLKPTVVLDIDVNEREGEDEEDIAPEACTSVKGRSPPADLASRPPPPKRRKIVHHPLRDATQFLLNPLTAPLPTCESPPHRGQLQPPSRARTFVQVQSHAHANEPPPCQMNVQHASSVSSTYQSLSSAEDSQCATTPHPCRPSQTQRQAPAQLLTPTHCQPQSQSKPSTNVPARNSLSLSAYILAAPDITSLHSTAPPTRLQLLTASRIDAGAIEDDDLFGEGELQGYLRDEVEAGEYARRMVGLGIFGDESESEVEREMASKLAAKGEAKAKGNGKEKGKKADAPGEGSPRKSRVNLDALARFLQKDGVVGDGEDDDKGEGSAAYGAVLLGLERFPDKDDEEGGNWLYDTHHHDSSDDEDGEEPACKTRLRMRTPPRTKNNSLPLRGPNDEEEVVLDEWRPLSPDMGFGFAHGGGGAYEEEYD</sequence>
<dbReference type="PANTHER" id="PTHR11618">
    <property type="entry name" value="TRANSCRIPTION INITIATION FACTOR IIB-RELATED"/>
    <property type="match status" value="1"/>
</dbReference>
<evidence type="ECO:0000256" key="4">
    <source>
        <dbReference type="ARBA" id="ARBA00022771"/>
    </source>
</evidence>
<keyword evidence="11" id="KW-1185">Reference proteome</keyword>
<keyword evidence="4" id="KW-0863">Zinc-finger</keyword>